<dbReference type="Pfam" id="PF00078">
    <property type="entry name" value="RVT_1"/>
    <property type="match status" value="1"/>
</dbReference>
<keyword evidence="3" id="KW-1185">Reference proteome</keyword>
<dbReference type="GO" id="GO:0003964">
    <property type="term" value="F:RNA-directed DNA polymerase activity"/>
    <property type="evidence" value="ECO:0007669"/>
    <property type="project" value="UniProtKB-KW"/>
</dbReference>
<dbReference type="InterPro" id="IPR052343">
    <property type="entry name" value="Retrotransposon-Effector_Assoc"/>
</dbReference>
<organism evidence="2 3">
    <name type="scientific">Tanacetum coccineum</name>
    <dbReference type="NCBI Taxonomy" id="301880"/>
    <lineage>
        <taxon>Eukaryota</taxon>
        <taxon>Viridiplantae</taxon>
        <taxon>Streptophyta</taxon>
        <taxon>Embryophyta</taxon>
        <taxon>Tracheophyta</taxon>
        <taxon>Spermatophyta</taxon>
        <taxon>Magnoliopsida</taxon>
        <taxon>eudicotyledons</taxon>
        <taxon>Gunneridae</taxon>
        <taxon>Pentapetalae</taxon>
        <taxon>asterids</taxon>
        <taxon>campanulids</taxon>
        <taxon>Asterales</taxon>
        <taxon>Asteraceae</taxon>
        <taxon>Asteroideae</taxon>
        <taxon>Anthemideae</taxon>
        <taxon>Anthemidinae</taxon>
        <taxon>Tanacetum</taxon>
    </lineage>
</organism>
<dbReference type="PANTHER" id="PTHR46890">
    <property type="entry name" value="NON-LTR RETROLELEMENT REVERSE TRANSCRIPTASE-LIKE PROTEIN-RELATED"/>
    <property type="match status" value="1"/>
</dbReference>
<keyword evidence="2" id="KW-0808">Transferase</keyword>
<dbReference type="Proteomes" id="UP001151760">
    <property type="component" value="Unassembled WGS sequence"/>
</dbReference>
<name>A0ABQ4YYK0_9ASTR</name>
<dbReference type="Gene3D" id="3.60.10.10">
    <property type="entry name" value="Endonuclease/exonuclease/phosphatase"/>
    <property type="match status" value="1"/>
</dbReference>
<feature type="domain" description="Reverse transcriptase" evidence="1">
    <location>
        <begin position="337"/>
        <end position="418"/>
    </location>
</feature>
<dbReference type="EMBL" id="BQNB010010836">
    <property type="protein sequence ID" value="GJS82595.1"/>
    <property type="molecule type" value="Genomic_DNA"/>
</dbReference>
<dbReference type="InterPro" id="IPR036691">
    <property type="entry name" value="Endo/exonu/phosph_ase_sf"/>
</dbReference>
<keyword evidence="2" id="KW-0695">RNA-directed DNA polymerase</keyword>
<accession>A0ABQ4YYK0</accession>
<protein>
    <submittedName>
        <fullName evidence="2">RNA-directed DNA polymerase, eukaryota, reverse transcriptase zinc-binding domain protein</fullName>
    </submittedName>
</protein>
<evidence type="ECO:0000313" key="2">
    <source>
        <dbReference type="EMBL" id="GJS82595.1"/>
    </source>
</evidence>
<keyword evidence="2" id="KW-0548">Nucleotidyltransferase</keyword>
<sequence>MVLDHTAQVIRSLWKSLSIHKNVVKDRSWTILDDFNACLYPSERSSRGSKFTTAMHDFRDCVEEIEVEDISMTSLSFTWNKNPGMEGGLLKKLDRVLGNIYFMSSFSSSFAHFLPYMLSDYSPAVLVIPRIDNVKPRPFKFHNYLVTKDGFIPIVKSVWSNKVDGFFMFSLVSKLKMLKKPLRKLNFEQGNLFENVKCLKTKLASVQSSMNADPHNNSLREEELKTLKAYKAALKDEESFLRQKSKVEWLRAGDSNSKYFHNVVKGLFLKRFSDADAAYMVRSVLDEEVKLALFDIDGNKAPGPDVKDFFANGKLLKEVNVTIISLFLMLATPSKVSDYRPIACCNVVYKIISKVICNRIEGALNDIVDGNQSAFIPFRKISDNILLSQELMRNYHRNRGPAKCAFKIDIEKAYDSVE</sequence>
<proteinExistence type="predicted"/>
<dbReference type="PANTHER" id="PTHR46890:SF48">
    <property type="entry name" value="RNA-DIRECTED DNA POLYMERASE"/>
    <property type="match status" value="1"/>
</dbReference>
<comment type="caution">
    <text evidence="2">The sequence shown here is derived from an EMBL/GenBank/DDBJ whole genome shotgun (WGS) entry which is preliminary data.</text>
</comment>
<gene>
    <name evidence="2" type="ORF">Tco_0749136</name>
</gene>
<evidence type="ECO:0000259" key="1">
    <source>
        <dbReference type="Pfam" id="PF00078"/>
    </source>
</evidence>
<reference evidence="2" key="1">
    <citation type="journal article" date="2022" name="Int. J. Mol. Sci.">
        <title>Draft Genome of Tanacetum Coccineum: Genomic Comparison of Closely Related Tanacetum-Family Plants.</title>
        <authorList>
            <person name="Yamashiro T."/>
            <person name="Shiraishi A."/>
            <person name="Nakayama K."/>
            <person name="Satake H."/>
        </authorList>
    </citation>
    <scope>NUCLEOTIDE SEQUENCE</scope>
</reference>
<evidence type="ECO:0000313" key="3">
    <source>
        <dbReference type="Proteomes" id="UP001151760"/>
    </source>
</evidence>
<reference evidence="2" key="2">
    <citation type="submission" date="2022-01" db="EMBL/GenBank/DDBJ databases">
        <authorList>
            <person name="Yamashiro T."/>
            <person name="Shiraishi A."/>
            <person name="Satake H."/>
            <person name="Nakayama K."/>
        </authorList>
    </citation>
    <scope>NUCLEOTIDE SEQUENCE</scope>
</reference>
<dbReference type="InterPro" id="IPR000477">
    <property type="entry name" value="RT_dom"/>
</dbReference>